<name>A0ABZ2L0P0_9BACT</name>
<evidence type="ECO:0000256" key="4">
    <source>
        <dbReference type="ARBA" id="ARBA00022840"/>
    </source>
</evidence>
<dbReference type="SUPFAM" id="SSF56112">
    <property type="entry name" value="Protein kinase-like (PK-like)"/>
    <property type="match status" value="1"/>
</dbReference>
<dbReference type="PANTHER" id="PTHR43289:SF6">
    <property type="entry name" value="SERINE_THREONINE-PROTEIN KINASE NEKL-3"/>
    <property type="match status" value="1"/>
</dbReference>
<organism evidence="8 9">
    <name type="scientific">Pendulispora rubella</name>
    <dbReference type="NCBI Taxonomy" id="2741070"/>
    <lineage>
        <taxon>Bacteria</taxon>
        <taxon>Pseudomonadati</taxon>
        <taxon>Myxococcota</taxon>
        <taxon>Myxococcia</taxon>
        <taxon>Myxococcales</taxon>
        <taxon>Sorangiineae</taxon>
        <taxon>Pendulisporaceae</taxon>
        <taxon>Pendulispora</taxon>
    </lineage>
</organism>
<evidence type="ECO:0000256" key="6">
    <source>
        <dbReference type="SAM" id="Phobius"/>
    </source>
</evidence>
<evidence type="ECO:0000256" key="2">
    <source>
        <dbReference type="ARBA" id="ARBA00022741"/>
    </source>
</evidence>
<keyword evidence="4" id="KW-0067">ATP-binding</keyword>
<evidence type="ECO:0000313" key="8">
    <source>
        <dbReference type="EMBL" id="WXB04509.1"/>
    </source>
</evidence>
<dbReference type="InterPro" id="IPR000719">
    <property type="entry name" value="Prot_kinase_dom"/>
</dbReference>
<dbReference type="PROSITE" id="PS50011">
    <property type="entry name" value="PROTEIN_KINASE_DOM"/>
    <property type="match status" value="1"/>
</dbReference>
<evidence type="ECO:0000256" key="1">
    <source>
        <dbReference type="ARBA" id="ARBA00022679"/>
    </source>
</evidence>
<feature type="compositionally biased region" description="Polar residues" evidence="5">
    <location>
        <begin position="493"/>
        <end position="504"/>
    </location>
</feature>
<keyword evidence="1" id="KW-0808">Transferase</keyword>
<dbReference type="Gene3D" id="1.10.510.10">
    <property type="entry name" value="Transferase(Phosphotransferase) domain 1"/>
    <property type="match status" value="1"/>
</dbReference>
<reference evidence="8" key="1">
    <citation type="submission" date="2021-12" db="EMBL/GenBank/DDBJ databases">
        <title>Discovery of the Pendulisporaceae a myxobacterial family with distinct sporulation behavior and unique specialized metabolism.</title>
        <authorList>
            <person name="Garcia R."/>
            <person name="Popoff A."/>
            <person name="Bader C.D."/>
            <person name="Loehr J."/>
            <person name="Walesch S."/>
            <person name="Walt C."/>
            <person name="Boldt J."/>
            <person name="Bunk B."/>
            <person name="Haeckl F.J.F.P.J."/>
            <person name="Gunesch A.P."/>
            <person name="Birkelbach J."/>
            <person name="Nuebel U."/>
            <person name="Pietschmann T."/>
            <person name="Bach T."/>
            <person name="Mueller R."/>
        </authorList>
    </citation>
    <scope>NUCLEOTIDE SEQUENCE</scope>
    <source>
        <strain evidence="8">MSr11367</strain>
    </source>
</reference>
<dbReference type="Proteomes" id="UP001374803">
    <property type="component" value="Chromosome"/>
</dbReference>
<feature type="transmembrane region" description="Helical" evidence="6">
    <location>
        <begin position="389"/>
        <end position="414"/>
    </location>
</feature>
<feature type="compositionally biased region" description="Low complexity" evidence="5">
    <location>
        <begin position="418"/>
        <end position="438"/>
    </location>
</feature>
<dbReference type="EMBL" id="CP089983">
    <property type="protein sequence ID" value="WXB04509.1"/>
    <property type="molecule type" value="Genomic_DNA"/>
</dbReference>
<feature type="domain" description="Protein kinase" evidence="7">
    <location>
        <begin position="13"/>
        <end position="287"/>
    </location>
</feature>
<accession>A0ABZ2L0P0</accession>
<keyword evidence="6" id="KW-1133">Transmembrane helix</keyword>
<protein>
    <submittedName>
        <fullName evidence="8">Serine/threonine protein kinase</fullName>
    </submittedName>
</protein>
<keyword evidence="6" id="KW-0472">Membrane</keyword>
<keyword evidence="9" id="KW-1185">Reference proteome</keyword>
<dbReference type="CDD" id="cd14014">
    <property type="entry name" value="STKc_PknB_like"/>
    <property type="match status" value="1"/>
</dbReference>
<dbReference type="InterPro" id="IPR008266">
    <property type="entry name" value="Tyr_kinase_AS"/>
</dbReference>
<dbReference type="InterPro" id="IPR011009">
    <property type="entry name" value="Kinase-like_dom_sf"/>
</dbReference>
<dbReference type="PROSITE" id="PS00109">
    <property type="entry name" value="PROTEIN_KINASE_TYR"/>
    <property type="match status" value="1"/>
</dbReference>
<evidence type="ECO:0000259" key="7">
    <source>
        <dbReference type="PROSITE" id="PS50011"/>
    </source>
</evidence>
<dbReference type="Gene3D" id="3.30.200.20">
    <property type="entry name" value="Phosphorylase Kinase, domain 1"/>
    <property type="match status" value="1"/>
</dbReference>
<keyword evidence="2" id="KW-0547">Nucleotide-binding</keyword>
<dbReference type="Pfam" id="PF00069">
    <property type="entry name" value="Pkinase"/>
    <property type="match status" value="1"/>
</dbReference>
<gene>
    <name evidence="8" type="ORF">LVJ94_47360</name>
</gene>
<feature type="region of interest" description="Disordered" evidence="5">
    <location>
        <begin position="418"/>
        <end position="504"/>
    </location>
</feature>
<feature type="compositionally biased region" description="Basic and acidic residues" evidence="5">
    <location>
        <begin position="477"/>
        <end position="492"/>
    </location>
</feature>
<evidence type="ECO:0000313" key="9">
    <source>
        <dbReference type="Proteomes" id="UP001374803"/>
    </source>
</evidence>
<keyword evidence="8" id="KW-0723">Serine/threonine-protein kinase</keyword>
<sequence length="504" mass="53806">MVRPTEVARAGTYDLLLELASGGMATVYLARSHDDDEGDAPLVAIKRPHRHLAKDKAFLSMLLDEARLASAIDHPNVVKVRELGFEQAEPFIVLDYVEGASLSELRKELAAAERAVDTRVAVRVVLDALAGLHAAHDLTDDKGRSLGIIHRDVSPHNVLIGSDGRVRLTDFGIAKAEDRMQETRTHEVKGKLAYLAPERIDKRRICTKQSDIFSMAVVLWECLAGRRLFRGDEALDTLHEVMEAPIPRLRQLGADIPAALDEAVARGLSRDLSVRYASAAEFGQAIERGAGPANVGTAADVARVIAAVFGASLRHRHQEVRSAVGEEAAEHLLKATGITPRPPPTPNMPLSTPALYAAVAPPAPSERYAYGNVRDLIPSRGLSGRWRTVAAIAAGGLLGGTAALMLFSAVYGAAPAHPAAPLEPARPATSSESAESPPSVDPRKTMGAAWYGTPSAEEPSHAELVPQASPPPTEAKPSMRDAGKSRAPHESDVGTTRNGFTKLK</sequence>
<evidence type="ECO:0000256" key="3">
    <source>
        <dbReference type="ARBA" id="ARBA00022777"/>
    </source>
</evidence>
<dbReference type="RefSeq" id="WP_394834151.1">
    <property type="nucleotide sequence ID" value="NZ_CP089929.1"/>
</dbReference>
<keyword evidence="3 8" id="KW-0418">Kinase</keyword>
<keyword evidence="6" id="KW-0812">Transmembrane</keyword>
<dbReference type="GO" id="GO:0004674">
    <property type="term" value="F:protein serine/threonine kinase activity"/>
    <property type="evidence" value="ECO:0007669"/>
    <property type="project" value="UniProtKB-KW"/>
</dbReference>
<dbReference type="PANTHER" id="PTHR43289">
    <property type="entry name" value="MITOGEN-ACTIVATED PROTEIN KINASE KINASE KINASE 20-RELATED"/>
    <property type="match status" value="1"/>
</dbReference>
<proteinExistence type="predicted"/>
<evidence type="ECO:0000256" key="5">
    <source>
        <dbReference type="SAM" id="MobiDB-lite"/>
    </source>
</evidence>